<evidence type="ECO:0000313" key="2">
    <source>
        <dbReference type="Proteomes" id="UP000447355"/>
    </source>
</evidence>
<dbReference type="GO" id="GO:0003677">
    <property type="term" value="F:DNA binding"/>
    <property type="evidence" value="ECO:0007669"/>
    <property type="project" value="InterPro"/>
</dbReference>
<evidence type="ECO:0000313" key="1">
    <source>
        <dbReference type="EMBL" id="MYM96940.1"/>
    </source>
</evidence>
<name>A0A845GU60_9BURK</name>
<dbReference type="Pfam" id="PF01527">
    <property type="entry name" value="HTH_Tnp_1"/>
    <property type="match status" value="1"/>
</dbReference>
<dbReference type="Proteomes" id="UP000447355">
    <property type="component" value="Unassembled WGS sequence"/>
</dbReference>
<organism evidence="1 2">
    <name type="scientific">Duganella vulcania</name>
    <dbReference type="NCBI Taxonomy" id="2692166"/>
    <lineage>
        <taxon>Bacteria</taxon>
        <taxon>Pseudomonadati</taxon>
        <taxon>Pseudomonadota</taxon>
        <taxon>Betaproteobacteria</taxon>
        <taxon>Burkholderiales</taxon>
        <taxon>Oxalobacteraceae</taxon>
        <taxon>Telluria group</taxon>
        <taxon>Duganella</taxon>
    </lineage>
</organism>
<dbReference type="RefSeq" id="WP_161085919.1">
    <property type="nucleotide sequence ID" value="NZ_WWCX01000058.1"/>
</dbReference>
<comment type="caution">
    <text evidence="1">The sequence shown here is derived from an EMBL/GenBank/DDBJ whole genome shotgun (WGS) entry which is preliminary data.</text>
</comment>
<dbReference type="EMBL" id="WWCX01000058">
    <property type="protein sequence ID" value="MYM96940.1"/>
    <property type="molecule type" value="Genomic_DNA"/>
</dbReference>
<dbReference type="GO" id="GO:0006313">
    <property type="term" value="P:DNA transposition"/>
    <property type="evidence" value="ECO:0007669"/>
    <property type="project" value="InterPro"/>
</dbReference>
<protein>
    <submittedName>
        <fullName evidence="1">Transposase</fullName>
    </submittedName>
</protein>
<dbReference type="AlphaFoldDB" id="A0A845GU60"/>
<dbReference type="InterPro" id="IPR002514">
    <property type="entry name" value="Transposase_8"/>
</dbReference>
<proteinExistence type="predicted"/>
<reference evidence="1" key="1">
    <citation type="submission" date="2019-12" db="EMBL/GenBank/DDBJ databases">
        <title>Novel species isolated from a subtropical stream in China.</title>
        <authorList>
            <person name="Lu H."/>
        </authorList>
    </citation>
    <scope>NUCLEOTIDE SEQUENCE [LARGE SCALE GENOMIC DNA]</scope>
    <source>
        <strain evidence="1">FT81W</strain>
    </source>
</reference>
<accession>A0A845GU60</accession>
<gene>
    <name evidence="1" type="ORF">GTP90_24095</name>
</gene>
<sequence length="33" mass="3828">MALSPEPGVSVRRIARERGVNANQMFSWCHHYQ</sequence>
<dbReference type="GO" id="GO:0004803">
    <property type="term" value="F:transposase activity"/>
    <property type="evidence" value="ECO:0007669"/>
    <property type="project" value="InterPro"/>
</dbReference>